<dbReference type="Pfam" id="PF10253">
    <property type="entry name" value="PRCC"/>
    <property type="match status" value="1"/>
</dbReference>
<feature type="region of interest" description="Disordered" evidence="2">
    <location>
        <begin position="349"/>
        <end position="369"/>
    </location>
</feature>
<reference evidence="3 4" key="1">
    <citation type="journal article" date="2016" name="Mol. Biol. Evol.">
        <title>Comparative Genomics of Early-Diverging Mushroom-Forming Fungi Provides Insights into the Origins of Lignocellulose Decay Capabilities.</title>
        <authorList>
            <person name="Nagy L.G."/>
            <person name="Riley R."/>
            <person name="Tritt A."/>
            <person name="Adam C."/>
            <person name="Daum C."/>
            <person name="Floudas D."/>
            <person name="Sun H."/>
            <person name="Yadav J.S."/>
            <person name="Pangilinan J."/>
            <person name="Larsson K.H."/>
            <person name="Matsuura K."/>
            <person name="Barry K."/>
            <person name="Labutti K."/>
            <person name="Kuo R."/>
            <person name="Ohm R.A."/>
            <person name="Bhattacharya S.S."/>
            <person name="Shirouzu T."/>
            <person name="Yoshinaga Y."/>
            <person name="Martin F.M."/>
            <person name="Grigoriev I.V."/>
            <person name="Hibbett D.S."/>
        </authorList>
    </citation>
    <scope>NUCLEOTIDE SEQUENCE [LARGE SCALE GENOMIC DNA]</scope>
    <source>
        <strain evidence="3 4">L-15889</strain>
    </source>
</reference>
<dbReference type="STRING" id="1314783.A0A165R186"/>
<gene>
    <name evidence="3" type="ORF">DAEQUDRAFT_810893</name>
</gene>
<evidence type="ECO:0000313" key="4">
    <source>
        <dbReference type="Proteomes" id="UP000076727"/>
    </source>
</evidence>
<feature type="compositionally biased region" description="Low complexity" evidence="2">
    <location>
        <begin position="226"/>
        <end position="253"/>
    </location>
</feature>
<feature type="region of interest" description="Disordered" evidence="2">
    <location>
        <begin position="261"/>
        <end position="280"/>
    </location>
</feature>
<accession>A0A165R186</accession>
<name>A0A165R186_9APHY</name>
<feature type="coiled-coil region" evidence="1">
    <location>
        <begin position="384"/>
        <end position="418"/>
    </location>
</feature>
<organism evidence="3 4">
    <name type="scientific">Daedalea quercina L-15889</name>
    <dbReference type="NCBI Taxonomy" id="1314783"/>
    <lineage>
        <taxon>Eukaryota</taxon>
        <taxon>Fungi</taxon>
        <taxon>Dikarya</taxon>
        <taxon>Basidiomycota</taxon>
        <taxon>Agaricomycotina</taxon>
        <taxon>Agaricomycetes</taxon>
        <taxon>Polyporales</taxon>
        <taxon>Fomitopsis</taxon>
    </lineage>
</organism>
<evidence type="ECO:0000256" key="2">
    <source>
        <dbReference type="SAM" id="MobiDB-lite"/>
    </source>
</evidence>
<evidence type="ECO:0000256" key="1">
    <source>
        <dbReference type="SAM" id="Coils"/>
    </source>
</evidence>
<feature type="compositionally biased region" description="Low complexity" evidence="2">
    <location>
        <begin position="118"/>
        <end position="130"/>
    </location>
</feature>
<proteinExistence type="predicted"/>
<protein>
    <recommendedName>
        <fullName evidence="5">Mitotic checkpoint regulator, MAD2B-interacting-domain-containing protein</fullName>
    </recommendedName>
</protein>
<evidence type="ECO:0000313" key="3">
    <source>
        <dbReference type="EMBL" id="KZT70168.1"/>
    </source>
</evidence>
<dbReference type="GO" id="GO:0005634">
    <property type="term" value="C:nucleus"/>
    <property type="evidence" value="ECO:0007669"/>
    <property type="project" value="TreeGrafter"/>
</dbReference>
<dbReference type="EMBL" id="KV429053">
    <property type="protein sequence ID" value="KZT70168.1"/>
    <property type="molecule type" value="Genomic_DNA"/>
</dbReference>
<feature type="region of interest" description="Disordered" evidence="2">
    <location>
        <begin position="1"/>
        <end position="253"/>
    </location>
</feature>
<feature type="compositionally biased region" description="Polar residues" evidence="2">
    <location>
        <begin position="10"/>
        <end position="35"/>
    </location>
</feature>
<sequence>MLGVEGYGSDSDTNGDNEAQVPQSTTKQSLTSSIATPIKKASISLPPPPNGTDAASSSTRSTGGLSLPAPKSKRPKKIAIGLPELPPVEDKLDDDGPPSKKARIEPGARSSGLLSMLPAPKNKAPIPAAPERVLGSGRGPGLVFNTGSTRGAKPTTIEDVADEDQHEQHEPTDSPELSELPQVTSSLPFLPPSLVKGKANVSVEERVERPKVVHSTPAADFFSLGTSSTRSTSSHSTTVKAAPSVPISSAPSLPLIPGVSSAPKVEDFVPPEPTPQDPYPGYYMTPSGTWAAYDPGYYRKFYDKWKKEYDDHVRALEKGVGKGFEDLETEGAQEVNAISEMERAKKEIQEREERKALTTGGAEVPAAPKMNIKGAALGGRARTRHQLSTLLSEAYQNREALEEQIAQGRRNRKEAGNKYGK</sequence>
<dbReference type="Proteomes" id="UP000076727">
    <property type="component" value="Unassembled WGS sequence"/>
</dbReference>
<dbReference type="PANTHER" id="PTHR13621">
    <property type="entry name" value="PROLINE-RICH PROTEIN PRCC"/>
    <property type="match status" value="1"/>
</dbReference>
<keyword evidence="1" id="KW-0175">Coiled coil</keyword>
<dbReference type="PANTHER" id="PTHR13621:SF2">
    <property type="entry name" value="PROLINE-RICH PROTEIN PRCC"/>
    <property type="match status" value="1"/>
</dbReference>
<dbReference type="OrthoDB" id="2555634at2759"/>
<dbReference type="AlphaFoldDB" id="A0A165R186"/>
<feature type="compositionally biased region" description="Low complexity" evidence="2">
    <location>
        <begin position="54"/>
        <end position="67"/>
    </location>
</feature>
<keyword evidence="4" id="KW-1185">Reference proteome</keyword>
<dbReference type="InterPro" id="IPR018800">
    <property type="entry name" value="PRCC"/>
</dbReference>
<evidence type="ECO:0008006" key="5">
    <source>
        <dbReference type="Google" id="ProtNLM"/>
    </source>
</evidence>